<dbReference type="InterPro" id="IPR017871">
    <property type="entry name" value="ABC_transporter-like_CS"/>
</dbReference>
<dbReference type="GO" id="GO:0005524">
    <property type="term" value="F:ATP binding"/>
    <property type="evidence" value="ECO:0007669"/>
    <property type="project" value="UniProtKB-KW"/>
</dbReference>
<accession>A0ABU1FDT7</accession>
<evidence type="ECO:0000256" key="5">
    <source>
        <dbReference type="ARBA" id="ARBA00022970"/>
    </source>
</evidence>
<keyword evidence="2" id="KW-0813">Transport</keyword>
<evidence type="ECO:0000256" key="3">
    <source>
        <dbReference type="ARBA" id="ARBA00022741"/>
    </source>
</evidence>
<dbReference type="Gene3D" id="3.40.50.300">
    <property type="entry name" value="P-loop containing nucleotide triphosphate hydrolases"/>
    <property type="match status" value="1"/>
</dbReference>
<dbReference type="PROSITE" id="PS50893">
    <property type="entry name" value="ABC_TRANSPORTER_2"/>
    <property type="match status" value="1"/>
</dbReference>
<evidence type="ECO:0000256" key="4">
    <source>
        <dbReference type="ARBA" id="ARBA00022840"/>
    </source>
</evidence>
<comment type="similarity">
    <text evidence="1">Belongs to the ABC transporter superfamily.</text>
</comment>
<dbReference type="EMBL" id="JAVKPH010000032">
    <property type="protein sequence ID" value="MDR5654718.1"/>
    <property type="molecule type" value="Genomic_DNA"/>
</dbReference>
<sequence>MHDVVAFADRPGAGSAAELLSVANIEVRYQGTILVLKNVSLHVAPGEIVALLGSNGAGKSTTLKAISSLIQSEEGRVTEGAIRFDGMNIENDDPVRTVRRGVVQVMEGRRALEHMSVEQNLLVASAATRMNKAAIRRSIEEVYALFPVLAEFRNRQSGYLSGGQQQMMVIGRALMTRPKLLLLDEPSLGLSPLLVSTIFEAIARINREIGTAILVVEQNARVALKHAHRGYVLENGRIVMEGTRAELLNNEDLKEFYLGIGASGSAKTYRDIKHYRRRRRWLG</sequence>
<name>A0ABU1FDT7_9RHOB</name>
<evidence type="ECO:0000256" key="2">
    <source>
        <dbReference type="ARBA" id="ARBA00022448"/>
    </source>
</evidence>
<keyword evidence="4 7" id="KW-0067">ATP-binding</keyword>
<dbReference type="SUPFAM" id="SSF52540">
    <property type="entry name" value="P-loop containing nucleoside triphosphate hydrolases"/>
    <property type="match status" value="1"/>
</dbReference>
<dbReference type="PROSITE" id="PS00211">
    <property type="entry name" value="ABC_TRANSPORTER_1"/>
    <property type="match status" value="1"/>
</dbReference>
<evidence type="ECO:0000259" key="6">
    <source>
        <dbReference type="PROSITE" id="PS50893"/>
    </source>
</evidence>
<evidence type="ECO:0000313" key="8">
    <source>
        <dbReference type="Proteomes" id="UP001247754"/>
    </source>
</evidence>
<comment type="caution">
    <text evidence="7">The sequence shown here is derived from an EMBL/GenBank/DDBJ whole genome shotgun (WGS) entry which is preliminary data.</text>
</comment>
<dbReference type="InterPro" id="IPR052156">
    <property type="entry name" value="BCAA_Transport_ATP-bd_LivF"/>
</dbReference>
<protein>
    <submittedName>
        <fullName evidence="7">ABC transporter ATP-binding protein</fullName>
    </submittedName>
</protein>
<keyword evidence="8" id="KW-1185">Reference proteome</keyword>
<dbReference type="InterPro" id="IPR027417">
    <property type="entry name" value="P-loop_NTPase"/>
</dbReference>
<organism evidence="7 8">
    <name type="scientific">Ruixingdingia sedimenti</name>
    <dbReference type="NCBI Taxonomy" id="3073604"/>
    <lineage>
        <taxon>Bacteria</taxon>
        <taxon>Pseudomonadati</taxon>
        <taxon>Pseudomonadota</taxon>
        <taxon>Alphaproteobacteria</taxon>
        <taxon>Rhodobacterales</taxon>
        <taxon>Paracoccaceae</taxon>
        <taxon>Ruixingdingia</taxon>
    </lineage>
</organism>
<dbReference type="RefSeq" id="WP_310458869.1">
    <property type="nucleotide sequence ID" value="NZ_JAVKPH010000032.1"/>
</dbReference>
<dbReference type="InterPro" id="IPR003593">
    <property type="entry name" value="AAA+_ATPase"/>
</dbReference>
<dbReference type="PANTHER" id="PTHR43820:SF8">
    <property type="entry name" value="ABC TRANSPORTER SUBSTRATE-BINDING PROTEIN"/>
    <property type="match status" value="1"/>
</dbReference>
<dbReference type="SMART" id="SM00382">
    <property type="entry name" value="AAA"/>
    <property type="match status" value="1"/>
</dbReference>
<evidence type="ECO:0000313" key="7">
    <source>
        <dbReference type="EMBL" id="MDR5654718.1"/>
    </source>
</evidence>
<proteinExistence type="inferred from homology"/>
<dbReference type="CDD" id="cd03224">
    <property type="entry name" value="ABC_TM1139_LivF_branched"/>
    <property type="match status" value="1"/>
</dbReference>
<dbReference type="Pfam" id="PF00005">
    <property type="entry name" value="ABC_tran"/>
    <property type="match status" value="1"/>
</dbReference>
<keyword evidence="3" id="KW-0547">Nucleotide-binding</keyword>
<dbReference type="Proteomes" id="UP001247754">
    <property type="component" value="Unassembled WGS sequence"/>
</dbReference>
<reference evidence="7 8" key="1">
    <citation type="submission" date="2023-09" db="EMBL/GenBank/DDBJ databases">
        <title>Xinfangfangia sedmenti sp. nov., isolated the sedment.</title>
        <authorList>
            <person name="Xu L."/>
        </authorList>
    </citation>
    <scope>NUCLEOTIDE SEQUENCE [LARGE SCALE GENOMIC DNA]</scope>
    <source>
        <strain evidence="7 8">LG-4</strain>
    </source>
</reference>
<gene>
    <name evidence="7" type="ORF">RGD00_19075</name>
</gene>
<dbReference type="PANTHER" id="PTHR43820">
    <property type="entry name" value="HIGH-AFFINITY BRANCHED-CHAIN AMINO ACID TRANSPORT ATP-BINDING PROTEIN LIVF"/>
    <property type="match status" value="1"/>
</dbReference>
<feature type="domain" description="ABC transporter" evidence="6">
    <location>
        <begin position="20"/>
        <end position="260"/>
    </location>
</feature>
<keyword evidence="5" id="KW-0029">Amino-acid transport</keyword>
<evidence type="ECO:0000256" key="1">
    <source>
        <dbReference type="ARBA" id="ARBA00005417"/>
    </source>
</evidence>
<dbReference type="InterPro" id="IPR003439">
    <property type="entry name" value="ABC_transporter-like_ATP-bd"/>
</dbReference>